<dbReference type="PANTHER" id="PTHR42705">
    <property type="entry name" value="BIFUNCTIONAL NON-HOMOLOGOUS END JOINING PROTEIN LIGD"/>
    <property type="match status" value="1"/>
</dbReference>
<accession>A0ABW1MMV7</accession>
<dbReference type="InterPro" id="IPR014145">
    <property type="entry name" value="LigD_pol_dom"/>
</dbReference>
<dbReference type="EMBL" id="JBHSPX010000006">
    <property type="protein sequence ID" value="MFC6065065.1"/>
    <property type="molecule type" value="Genomic_DNA"/>
</dbReference>
<feature type="domain" description="DNA ligase D polymerase" evidence="2">
    <location>
        <begin position="44"/>
        <end position="100"/>
    </location>
</feature>
<gene>
    <name evidence="3" type="ORF">ACFP4F_21310</name>
</gene>
<name>A0ABW1MMV7_9ACTN</name>
<evidence type="ECO:0000313" key="3">
    <source>
        <dbReference type="EMBL" id="MFC6065065.1"/>
    </source>
</evidence>
<dbReference type="InterPro" id="IPR052171">
    <property type="entry name" value="NHEJ_LigD"/>
</dbReference>
<feature type="non-terminal residue" evidence="3">
    <location>
        <position position="105"/>
    </location>
</feature>
<feature type="region of interest" description="Disordered" evidence="1">
    <location>
        <begin position="66"/>
        <end position="86"/>
    </location>
</feature>
<dbReference type="Pfam" id="PF21686">
    <property type="entry name" value="LigD_Prim-Pol"/>
    <property type="match status" value="1"/>
</dbReference>
<comment type="caution">
    <text evidence="3">The sequence shown here is derived from an EMBL/GenBank/DDBJ whole genome shotgun (WGS) entry which is preliminary data.</text>
</comment>
<sequence length="105" mass="11623">MKGDKADGRPHGGRAKDEETVRAGRRTVAISRPDKVLFPDDGITKLDVAEHYEAVAPRALPHLRGRPLMMERHPDGIGGRPLMQKNAPDYFPDWVRTSVQEKAGG</sequence>
<dbReference type="Gene3D" id="3.90.920.10">
    <property type="entry name" value="DNA primase, PRIM domain"/>
    <property type="match status" value="1"/>
</dbReference>
<protein>
    <recommendedName>
        <fullName evidence="2">DNA ligase D polymerase domain-containing protein</fullName>
    </recommendedName>
</protein>
<dbReference type="PANTHER" id="PTHR42705:SF2">
    <property type="entry name" value="BIFUNCTIONAL NON-HOMOLOGOUS END JOINING PROTEIN LIGD"/>
    <property type="match status" value="1"/>
</dbReference>
<feature type="region of interest" description="Disordered" evidence="1">
    <location>
        <begin position="1"/>
        <end position="25"/>
    </location>
</feature>
<dbReference type="Proteomes" id="UP001596139">
    <property type="component" value="Unassembled WGS sequence"/>
</dbReference>
<proteinExistence type="predicted"/>
<evidence type="ECO:0000259" key="2">
    <source>
        <dbReference type="Pfam" id="PF21686"/>
    </source>
</evidence>
<keyword evidence="4" id="KW-1185">Reference proteome</keyword>
<evidence type="ECO:0000313" key="4">
    <source>
        <dbReference type="Proteomes" id="UP001596139"/>
    </source>
</evidence>
<feature type="compositionally biased region" description="Basic and acidic residues" evidence="1">
    <location>
        <begin position="1"/>
        <end position="22"/>
    </location>
</feature>
<organism evidence="3 4">
    <name type="scientific">Streptomyces ochraceiscleroticus</name>
    <dbReference type="NCBI Taxonomy" id="47761"/>
    <lineage>
        <taxon>Bacteria</taxon>
        <taxon>Bacillati</taxon>
        <taxon>Actinomycetota</taxon>
        <taxon>Actinomycetes</taxon>
        <taxon>Kitasatosporales</taxon>
        <taxon>Streptomycetaceae</taxon>
        <taxon>Streptomyces</taxon>
    </lineage>
</organism>
<evidence type="ECO:0000256" key="1">
    <source>
        <dbReference type="SAM" id="MobiDB-lite"/>
    </source>
</evidence>
<reference evidence="4" key="1">
    <citation type="journal article" date="2019" name="Int. J. Syst. Evol. Microbiol.">
        <title>The Global Catalogue of Microorganisms (GCM) 10K type strain sequencing project: providing services to taxonomists for standard genome sequencing and annotation.</title>
        <authorList>
            <consortium name="The Broad Institute Genomics Platform"/>
            <consortium name="The Broad Institute Genome Sequencing Center for Infectious Disease"/>
            <person name="Wu L."/>
            <person name="Ma J."/>
        </authorList>
    </citation>
    <scope>NUCLEOTIDE SEQUENCE [LARGE SCALE GENOMIC DNA]</scope>
    <source>
        <strain evidence="4">CGMCC 1.15180</strain>
    </source>
</reference>